<organism evidence="1 2">
    <name type="scientific">Portunus trituberculatus</name>
    <name type="common">Swimming crab</name>
    <name type="synonym">Neptunus trituberculatus</name>
    <dbReference type="NCBI Taxonomy" id="210409"/>
    <lineage>
        <taxon>Eukaryota</taxon>
        <taxon>Metazoa</taxon>
        <taxon>Ecdysozoa</taxon>
        <taxon>Arthropoda</taxon>
        <taxon>Crustacea</taxon>
        <taxon>Multicrustacea</taxon>
        <taxon>Malacostraca</taxon>
        <taxon>Eumalacostraca</taxon>
        <taxon>Eucarida</taxon>
        <taxon>Decapoda</taxon>
        <taxon>Pleocyemata</taxon>
        <taxon>Brachyura</taxon>
        <taxon>Eubrachyura</taxon>
        <taxon>Portunoidea</taxon>
        <taxon>Portunidae</taxon>
        <taxon>Portuninae</taxon>
        <taxon>Portunus</taxon>
    </lineage>
</organism>
<proteinExistence type="predicted"/>
<name>A0A5B7FL70_PORTR</name>
<comment type="caution">
    <text evidence="1">The sequence shown here is derived from an EMBL/GenBank/DDBJ whole genome shotgun (WGS) entry which is preliminary data.</text>
</comment>
<sequence length="67" mass="7054">MSAGRTVADPKTVADLFAKHFASVSQKDPAAPSARHRQSMESLDINFSSTGAPVFAALVLVSHPPFS</sequence>
<dbReference type="AlphaFoldDB" id="A0A5B7FL70"/>
<protein>
    <submittedName>
        <fullName evidence="1">Uncharacterized protein</fullName>
    </submittedName>
</protein>
<gene>
    <name evidence="1" type="ORF">E2C01_039605</name>
</gene>
<evidence type="ECO:0000313" key="2">
    <source>
        <dbReference type="Proteomes" id="UP000324222"/>
    </source>
</evidence>
<dbReference type="EMBL" id="VSRR010006947">
    <property type="protein sequence ID" value="MPC45899.1"/>
    <property type="molecule type" value="Genomic_DNA"/>
</dbReference>
<reference evidence="1 2" key="1">
    <citation type="submission" date="2019-05" db="EMBL/GenBank/DDBJ databases">
        <title>Another draft genome of Portunus trituberculatus and its Hox gene families provides insights of decapod evolution.</title>
        <authorList>
            <person name="Jeong J.-H."/>
            <person name="Song I."/>
            <person name="Kim S."/>
            <person name="Choi T."/>
            <person name="Kim D."/>
            <person name="Ryu S."/>
            <person name="Kim W."/>
        </authorList>
    </citation>
    <scope>NUCLEOTIDE SEQUENCE [LARGE SCALE GENOMIC DNA]</scope>
    <source>
        <tissue evidence="1">Muscle</tissue>
    </source>
</reference>
<evidence type="ECO:0000313" key="1">
    <source>
        <dbReference type="EMBL" id="MPC45899.1"/>
    </source>
</evidence>
<accession>A0A5B7FL70</accession>
<keyword evidence="2" id="KW-1185">Reference proteome</keyword>
<dbReference type="Proteomes" id="UP000324222">
    <property type="component" value="Unassembled WGS sequence"/>
</dbReference>